<sequence length="80" mass="8609">MNLFDPLGSTLSNRLAKAAIEENMVDGRAMTGPGGVVLKGDAQLARFERWASVGRAKGAQFWLQINHLGRQMQANLGAPT</sequence>
<dbReference type="InterPro" id="IPR013785">
    <property type="entry name" value="Aldolase_TIM"/>
</dbReference>
<dbReference type="AlphaFoldDB" id="A0A379ISE0"/>
<dbReference type="EMBL" id="UGUU01000001">
    <property type="protein sequence ID" value="SUD39155.1"/>
    <property type="molecule type" value="Genomic_DNA"/>
</dbReference>
<accession>A0A379ISE0</accession>
<organism evidence="1 2">
    <name type="scientific">Ectopseudomonas mendocina</name>
    <name type="common">Pseudomonas mendocina</name>
    <dbReference type="NCBI Taxonomy" id="300"/>
    <lineage>
        <taxon>Bacteria</taxon>
        <taxon>Pseudomonadati</taxon>
        <taxon>Pseudomonadota</taxon>
        <taxon>Gammaproteobacteria</taxon>
        <taxon>Pseudomonadales</taxon>
        <taxon>Pseudomonadaceae</taxon>
        <taxon>Ectopseudomonas</taxon>
    </lineage>
</organism>
<reference evidence="1 2" key="1">
    <citation type="submission" date="2018-06" db="EMBL/GenBank/DDBJ databases">
        <authorList>
            <consortium name="Pathogen Informatics"/>
            <person name="Doyle S."/>
        </authorList>
    </citation>
    <scope>NUCLEOTIDE SEQUENCE [LARGE SCALE GENOMIC DNA]</scope>
    <source>
        <strain evidence="1 2">NCTC10899</strain>
    </source>
</reference>
<protein>
    <submittedName>
        <fullName evidence="1">NADH:flavin oxidoreductase</fullName>
    </submittedName>
</protein>
<proteinExistence type="predicted"/>
<dbReference type="Gene3D" id="3.20.20.70">
    <property type="entry name" value="Aldolase class I"/>
    <property type="match status" value="1"/>
</dbReference>
<gene>
    <name evidence="1" type="ORF">NCTC10899_01959</name>
</gene>
<dbReference type="Proteomes" id="UP000254260">
    <property type="component" value="Unassembled WGS sequence"/>
</dbReference>
<dbReference type="SUPFAM" id="SSF51395">
    <property type="entry name" value="FMN-linked oxidoreductases"/>
    <property type="match status" value="1"/>
</dbReference>
<name>A0A379ISE0_ECTME</name>
<evidence type="ECO:0000313" key="2">
    <source>
        <dbReference type="Proteomes" id="UP000254260"/>
    </source>
</evidence>
<evidence type="ECO:0000313" key="1">
    <source>
        <dbReference type="EMBL" id="SUD39155.1"/>
    </source>
</evidence>